<evidence type="ECO:0000256" key="1">
    <source>
        <dbReference type="SAM" id="MobiDB-lite"/>
    </source>
</evidence>
<organism evidence="2 3">
    <name type="scientific">Chlorella sorokiniana</name>
    <name type="common">Freshwater green alga</name>
    <dbReference type="NCBI Taxonomy" id="3076"/>
    <lineage>
        <taxon>Eukaryota</taxon>
        <taxon>Viridiplantae</taxon>
        <taxon>Chlorophyta</taxon>
        <taxon>core chlorophytes</taxon>
        <taxon>Trebouxiophyceae</taxon>
        <taxon>Chlorellales</taxon>
        <taxon>Chlorellaceae</taxon>
        <taxon>Chlorella clade</taxon>
        <taxon>Chlorella</taxon>
    </lineage>
</organism>
<sequence>MLNSAEGGSMRPTAEVHAAADAPTAAAAPADGAAAELTSPSQQEGQLAMDDEEEWADAEQQPEAEGQGEQLSGGRQLQPAGDNEPARLGLRKRRGRPPIPPGDLANRRCLECGSTDKQGRTWMRHAVTKAEWLCQPCYTRSYQPIRLAREAEKRAEKRRLKQQRNGAGGLLQLKQEALDPAEQQQEQGLCSPADPRKRRKQWSACQAMVQQPQVGGRPSEGLALLTAAAEGEGQHSGGMAGAGEEANGSGYGAADEDAEHAAMQAEPAAAAEQYVRRARGLAGSMIVAALQAETEMQAAEERRQQAEGLLVERQTPQHSAPQQAQRADGQLATPAQPQPEAGSSRLVQQPPSPQQDEQQSPSSEQQSPSSELEIVDRQGEVQPPPVTLAMQAQHQPLHLTGAAARPSRDPRRAPAAAPLPPTNVAAPAGLLRRLLSSLVNAGVVGSSEALRYTAQFLLTPAEQQQQELALLQDLAA</sequence>
<reference evidence="2 3" key="1">
    <citation type="journal article" date="2018" name="Plant J.">
        <title>Genome sequences of Chlorella sorokiniana UTEX 1602 and Micractinium conductrix SAG 241.80: implications to maltose excretion by a green alga.</title>
        <authorList>
            <person name="Arriola M.B."/>
            <person name="Velmurugan N."/>
            <person name="Zhang Y."/>
            <person name="Plunkett M.H."/>
            <person name="Hondzo H."/>
            <person name="Barney B.M."/>
        </authorList>
    </citation>
    <scope>NUCLEOTIDE SEQUENCE [LARGE SCALE GENOMIC DNA]</scope>
    <source>
        <strain evidence="3">UTEX 1602</strain>
    </source>
</reference>
<comment type="caution">
    <text evidence="2">The sequence shown here is derived from an EMBL/GenBank/DDBJ whole genome shotgun (WGS) entry which is preliminary data.</text>
</comment>
<name>A0A2P6TCL0_CHLSO</name>
<keyword evidence="3" id="KW-1185">Reference proteome</keyword>
<feature type="compositionally biased region" description="Low complexity" evidence="1">
    <location>
        <begin position="19"/>
        <end position="35"/>
    </location>
</feature>
<evidence type="ECO:0000313" key="3">
    <source>
        <dbReference type="Proteomes" id="UP000239899"/>
    </source>
</evidence>
<gene>
    <name evidence="2" type="ORF">C2E21_9028</name>
</gene>
<feature type="compositionally biased region" description="Low complexity" evidence="1">
    <location>
        <begin position="354"/>
        <end position="371"/>
    </location>
</feature>
<feature type="region of interest" description="Disordered" evidence="1">
    <location>
        <begin position="1"/>
        <end position="109"/>
    </location>
</feature>
<proteinExistence type="predicted"/>
<feature type="region of interest" description="Disordered" evidence="1">
    <location>
        <begin position="229"/>
        <end position="269"/>
    </location>
</feature>
<feature type="region of interest" description="Disordered" evidence="1">
    <location>
        <begin position="298"/>
        <end position="374"/>
    </location>
</feature>
<dbReference type="EMBL" id="LHPG02000024">
    <property type="protein sequence ID" value="PRW20379.1"/>
    <property type="molecule type" value="Genomic_DNA"/>
</dbReference>
<dbReference type="Proteomes" id="UP000239899">
    <property type="component" value="Unassembled WGS sequence"/>
</dbReference>
<dbReference type="AlphaFoldDB" id="A0A2P6TCL0"/>
<feature type="compositionally biased region" description="Polar residues" evidence="1">
    <location>
        <begin position="314"/>
        <end position="325"/>
    </location>
</feature>
<feature type="compositionally biased region" description="Acidic residues" evidence="1">
    <location>
        <begin position="49"/>
        <end position="62"/>
    </location>
</feature>
<accession>A0A2P6TCL0</accession>
<evidence type="ECO:0000313" key="2">
    <source>
        <dbReference type="EMBL" id="PRW20379.1"/>
    </source>
</evidence>
<feature type="region of interest" description="Disordered" evidence="1">
    <location>
        <begin position="402"/>
        <end position="422"/>
    </location>
</feature>
<protein>
    <submittedName>
        <fullName evidence="2">Uncharacterized protein</fullName>
    </submittedName>
</protein>